<evidence type="ECO:0000313" key="1">
    <source>
        <dbReference type="EMBL" id="CAJ0607523.1"/>
    </source>
</evidence>
<organism evidence="1 2">
    <name type="scientific">Cylicocyclus nassatus</name>
    <name type="common">Nematode worm</name>
    <dbReference type="NCBI Taxonomy" id="53992"/>
    <lineage>
        <taxon>Eukaryota</taxon>
        <taxon>Metazoa</taxon>
        <taxon>Ecdysozoa</taxon>
        <taxon>Nematoda</taxon>
        <taxon>Chromadorea</taxon>
        <taxon>Rhabditida</taxon>
        <taxon>Rhabditina</taxon>
        <taxon>Rhabditomorpha</taxon>
        <taxon>Strongyloidea</taxon>
        <taxon>Strongylidae</taxon>
        <taxon>Cylicocyclus</taxon>
    </lineage>
</organism>
<feature type="non-terminal residue" evidence="1">
    <location>
        <position position="1"/>
    </location>
</feature>
<gene>
    <name evidence="1" type="ORF">CYNAS_LOCUS19506</name>
</gene>
<comment type="caution">
    <text evidence="1">The sequence shown here is derived from an EMBL/GenBank/DDBJ whole genome shotgun (WGS) entry which is preliminary data.</text>
</comment>
<accession>A0AA36HCN1</accession>
<name>A0AA36HCN1_CYLNA</name>
<evidence type="ECO:0000313" key="2">
    <source>
        <dbReference type="Proteomes" id="UP001176961"/>
    </source>
</evidence>
<sequence>MELYSCDEVTQAPVAAPSHLRRILRSSYGIEQATFHDLTGYEDCNFLLDDIRWDRKLPCTAVLKVTNPLEAKSRENI</sequence>
<keyword evidence="2" id="KW-1185">Reference proteome</keyword>
<reference evidence="1" key="1">
    <citation type="submission" date="2023-07" db="EMBL/GenBank/DDBJ databases">
        <authorList>
            <consortium name="CYATHOMIX"/>
        </authorList>
    </citation>
    <scope>NUCLEOTIDE SEQUENCE</scope>
    <source>
        <strain evidence="1">N/A</strain>
    </source>
</reference>
<dbReference type="EMBL" id="CATQJL010000316">
    <property type="protein sequence ID" value="CAJ0607523.1"/>
    <property type="molecule type" value="Genomic_DNA"/>
</dbReference>
<dbReference type="AlphaFoldDB" id="A0AA36HCN1"/>
<dbReference type="Proteomes" id="UP001176961">
    <property type="component" value="Unassembled WGS sequence"/>
</dbReference>
<protein>
    <submittedName>
        <fullName evidence="1">Uncharacterized protein</fullName>
    </submittedName>
</protein>
<proteinExistence type="predicted"/>